<dbReference type="GO" id="GO:0007165">
    <property type="term" value="P:signal transduction"/>
    <property type="evidence" value="ECO:0007669"/>
    <property type="project" value="UniProtKB-KW"/>
</dbReference>
<dbReference type="Gene3D" id="2.60.40.10">
    <property type="entry name" value="Immunoglobulins"/>
    <property type="match status" value="1"/>
</dbReference>
<dbReference type="SUPFAM" id="SSF63829">
    <property type="entry name" value="Calcium-dependent phosphotriesterase"/>
    <property type="match status" value="1"/>
</dbReference>
<dbReference type="EMBL" id="CP001807">
    <property type="protein sequence ID" value="ACY47248.1"/>
    <property type="molecule type" value="Genomic_DNA"/>
</dbReference>
<dbReference type="InterPro" id="IPR004089">
    <property type="entry name" value="MCPsignal_dom"/>
</dbReference>
<feature type="compositionally biased region" description="Basic and acidic residues" evidence="5">
    <location>
        <begin position="708"/>
        <end position="727"/>
    </location>
</feature>
<evidence type="ECO:0000256" key="4">
    <source>
        <dbReference type="PROSITE-ProRule" id="PRU00284"/>
    </source>
</evidence>
<evidence type="ECO:0000313" key="9">
    <source>
        <dbReference type="EMBL" id="ACY47248.1"/>
    </source>
</evidence>
<dbReference type="OrthoDB" id="358279at2"/>
<name>D0ME24_RHOM4</name>
<proteinExistence type="inferred from homology"/>
<evidence type="ECO:0000256" key="3">
    <source>
        <dbReference type="ARBA" id="ARBA00029447"/>
    </source>
</evidence>
<feature type="region of interest" description="Disordered" evidence="5">
    <location>
        <begin position="708"/>
        <end position="730"/>
    </location>
</feature>
<evidence type="ECO:0000259" key="8">
    <source>
        <dbReference type="PROSITE" id="PS50885"/>
    </source>
</evidence>
<accession>D0ME24</accession>
<dbReference type="STRING" id="518766.Rmar_0343"/>
<dbReference type="GO" id="GO:0006935">
    <property type="term" value="P:chemotaxis"/>
    <property type="evidence" value="ECO:0007669"/>
    <property type="project" value="InterPro"/>
</dbReference>
<dbReference type="KEGG" id="rmr:Rmar_0343"/>
<dbReference type="GO" id="GO:0016020">
    <property type="term" value="C:membrane"/>
    <property type="evidence" value="ECO:0007669"/>
    <property type="project" value="UniProtKB-SubCell"/>
</dbReference>
<dbReference type="Gene3D" id="2.130.10.10">
    <property type="entry name" value="YVTN repeat-like/Quinoprotein amine dehydrogenase"/>
    <property type="match status" value="3"/>
</dbReference>
<keyword evidence="6" id="KW-0812">Transmembrane</keyword>
<dbReference type="RefSeq" id="WP_012842860.1">
    <property type="nucleotide sequence ID" value="NC_013501.1"/>
</dbReference>
<dbReference type="FunFam" id="1.10.287.950:FF:000001">
    <property type="entry name" value="Methyl-accepting chemotaxis sensory transducer"/>
    <property type="match status" value="1"/>
</dbReference>
<keyword evidence="2 4" id="KW-0807">Transducer</keyword>
<evidence type="ECO:0000259" key="7">
    <source>
        <dbReference type="PROSITE" id="PS50111"/>
    </source>
</evidence>
<dbReference type="InterPro" id="IPR003660">
    <property type="entry name" value="HAMP_dom"/>
</dbReference>
<feature type="transmembrane region" description="Helical" evidence="6">
    <location>
        <begin position="655"/>
        <end position="673"/>
    </location>
</feature>
<dbReference type="CDD" id="cd06225">
    <property type="entry name" value="HAMP"/>
    <property type="match status" value="1"/>
</dbReference>
<sequence>MASTNGLYRFDPKREAFVHYAADPDSPTGLSHSDVRALLIDSRGNFWVATAGGLDRFDPATGVFEHFRHDPRDPRSLPHNVLFDLVEDAHGHLWVSTDGGGLGRLDLDHIAQGFRRYRHDPHNPRSLAIDRVRVLYVDREGRLWVGTENGGLDLFDYRTETFRHHRHSRTDPSSLNNESLWAIYQDRTGNLWFGTFAGGLNVLKRNSQAIEHYRSVPGDPYSLNANAVSRFYEDAQGNLWVATDGGGFHRFDRRTGRLYGYSMANTNARTDAVFAMASDADGYLWVGGWAGGIGRFSPRQGRFLEFFNDQNGMLLTPHVFDALVDAQNRLWVANFLGGLVRIDLNTRQRKVYTPENSALGSNQILRMGHDPEGRLVLATQDAGVIVFDPRTETFTDYRHDPSSSNSLSNNSVLSILVADAHTLWVGTQYGLNRIDRQTGTVTRFFREDGLPSNTIVGLARDRQGFLWVATNRGLCRYDVQERTCTLYTKADGLQGNEFNRFADYTARDGALFFGGFNGFNVIYPDRFEPNTTPPPVVLTDFRLFNQPVRVGAKDSPLKAHISVTRTLTLAHWQNVLTFEFAALDFTAPSKNRYAYKLEGFDLDWNEVGTQRTATYSNLDPGEYVLLVRGTNNDGVWSTRPATLHIVITPPFWATWWFRLLAGLTLVGAVVGVVHRERRRRKRQEAINAELEAINRRLEAEMRHAAEAEREKRRALEEAAEHDRRAREQLQQQQQEYLEQSVLRILEAMERFSRGDLTVALTATQDDAIGRLFDGFNRAVANMQAILREVASVIRATADTSKEIYRNSGELASGVQQLTRQTGEVAEAIEEMARTISEATRNLSHVAELAEQSLRQAEEGGQVARDAVGRMNDVAEAVARSSAIIQALDESSQKIGEMARIIDEIADQTNLLALNAAIEAARAGEQGRGFAVVADEVRKLAERTAAATKEIEQMTARIRHDTSRAVTAMARVNQEVDTGRTRVDQVGALLEEIIARSRQVQERIAQVATSGEEQAATIQHISESVEAIAQVTEQAAAGNTSIAAAMAQLTERMESLRQLVTRFTFTRTDSEPKPAGFPES</sequence>
<dbReference type="eggNOG" id="COG3292">
    <property type="taxonomic scope" value="Bacteria"/>
</dbReference>
<dbReference type="Pfam" id="PF00015">
    <property type="entry name" value="MCPsignal"/>
    <property type="match status" value="1"/>
</dbReference>
<dbReference type="Pfam" id="PF07494">
    <property type="entry name" value="Reg_prop"/>
    <property type="match status" value="6"/>
</dbReference>
<organism evidence="9 10">
    <name type="scientific">Rhodothermus marinus (strain ATCC 43812 / DSM 4252 / R-10)</name>
    <name type="common">Rhodothermus obamensis</name>
    <dbReference type="NCBI Taxonomy" id="518766"/>
    <lineage>
        <taxon>Bacteria</taxon>
        <taxon>Pseudomonadati</taxon>
        <taxon>Rhodothermota</taxon>
        <taxon>Rhodothermia</taxon>
        <taxon>Rhodothermales</taxon>
        <taxon>Rhodothermaceae</taxon>
        <taxon>Rhodothermus</taxon>
    </lineage>
</organism>
<dbReference type="InterPro" id="IPR011047">
    <property type="entry name" value="Quinoprotein_ADH-like_sf"/>
</dbReference>
<comment type="similarity">
    <text evidence="3">Belongs to the methyl-accepting chemotaxis (MCP) protein family.</text>
</comment>
<dbReference type="InterPro" id="IPR011123">
    <property type="entry name" value="Y_Y_Y"/>
</dbReference>
<evidence type="ECO:0000256" key="5">
    <source>
        <dbReference type="SAM" id="MobiDB-lite"/>
    </source>
</evidence>
<dbReference type="Gene3D" id="1.10.287.950">
    <property type="entry name" value="Methyl-accepting chemotaxis protein"/>
    <property type="match status" value="1"/>
</dbReference>
<dbReference type="InterPro" id="IPR011110">
    <property type="entry name" value="Reg_prop"/>
</dbReference>
<dbReference type="SUPFAM" id="SSF58104">
    <property type="entry name" value="Methyl-accepting chemotaxis protein (MCP) signaling domain"/>
    <property type="match status" value="1"/>
</dbReference>
<dbReference type="Proteomes" id="UP000002221">
    <property type="component" value="Chromosome"/>
</dbReference>
<dbReference type="FunFam" id="2.60.40.10:FF:000791">
    <property type="entry name" value="Two-component system sensor histidine kinase/response regulator"/>
    <property type="match status" value="1"/>
</dbReference>
<dbReference type="PANTHER" id="PTHR32089">
    <property type="entry name" value="METHYL-ACCEPTING CHEMOTAXIS PROTEIN MCPB"/>
    <property type="match status" value="1"/>
</dbReference>
<evidence type="ECO:0000256" key="2">
    <source>
        <dbReference type="ARBA" id="ARBA00023224"/>
    </source>
</evidence>
<comment type="subcellular location">
    <subcellularLocation>
        <location evidence="1">Membrane</location>
    </subcellularLocation>
</comment>
<dbReference type="PROSITE" id="PS50111">
    <property type="entry name" value="CHEMOTAXIS_TRANSDUC_2"/>
    <property type="match status" value="1"/>
</dbReference>
<dbReference type="SUPFAM" id="SSF50998">
    <property type="entry name" value="Quinoprotein alcohol dehydrogenase-like"/>
    <property type="match status" value="1"/>
</dbReference>
<gene>
    <name evidence="9" type="ordered locus">Rmar_0343</name>
</gene>
<evidence type="ECO:0000256" key="1">
    <source>
        <dbReference type="ARBA" id="ARBA00004370"/>
    </source>
</evidence>
<dbReference type="SMART" id="SM00283">
    <property type="entry name" value="MA"/>
    <property type="match status" value="1"/>
</dbReference>
<dbReference type="PRINTS" id="PR00260">
    <property type="entry name" value="CHEMTRNSDUCR"/>
</dbReference>
<keyword evidence="10" id="KW-1185">Reference proteome</keyword>
<dbReference type="PANTHER" id="PTHR32089:SF112">
    <property type="entry name" value="LYSOZYME-LIKE PROTEIN-RELATED"/>
    <property type="match status" value="1"/>
</dbReference>
<dbReference type="InterPro" id="IPR004090">
    <property type="entry name" value="Chemotax_Me-accpt_rcpt"/>
</dbReference>
<dbReference type="InterPro" id="IPR015943">
    <property type="entry name" value="WD40/YVTN_repeat-like_dom_sf"/>
</dbReference>
<dbReference type="Pfam" id="PF07495">
    <property type="entry name" value="Y_Y_Y"/>
    <property type="match status" value="1"/>
</dbReference>
<evidence type="ECO:0000256" key="6">
    <source>
        <dbReference type="SAM" id="Phobius"/>
    </source>
</evidence>
<dbReference type="GO" id="GO:0004888">
    <property type="term" value="F:transmembrane signaling receptor activity"/>
    <property type="evidence" value="ECO:0007669"/>
    <property type="project" value="InterPro"/>
</dbReference>
<dbReference type="eggNOG" id="COG0840">
    <property type="taxonomic scope" value="Bacteria"/>
</dbReference>
<dbReference type="AlphaFoldDB" id="D0ME24"/>
<protein>
    <submittedName>
        <fullName evidence="9">Methyl-accepting chemotaxis sensory transducer</fullName>
    </submittedName>
</protein>
<evidence type="ECO:0000313" key="10">
    <source>
        <dbReference type="Proteomes" id="UP000002221"/>
    </source>
</evidence>
<keyword evidence="6" id="KW-1133">Transmembrane helix</keyword>
<dbReference type="HOGENOM" id="CLU_000445_28_2_10"/>
<dbReference type="CDD" id="cd11386">
    <property type="entry name" value="MCP_signal"/>
    <property type="match status" value="1"/>
</dbReference>
<feature type="domain" description="HAMP" evidence="8">
    <location>
        <begin position="735"/>
        <end position="787"/>
    </location>
</feature>
<feature type="domain" description="Methyl-accepting transducer" evidence="7">
    <location>
        <begin position="792"/>
        <end position="1028"/>
    </location>
</feature>
<keyword evidence="6" id="KW-0472">Membrane</keyword>
<reference evidence="9 10" key="1">
    <citation type="journal article" date="2009" name="Stand. Genomic Sci.">
        <title>Complete genome sequence of Rhodothermus marinus type strain (R-10).</title>
        <authorList>
            <person name="Nolan M."/>
            <person name="Tindall B.J."/>
            <person name="Pomrenke H."/>
            <person name="Lapidus A."/>
            <person name="Copeland A."/>
            <person name="Glavina Del Rio T."/>
            <person name="Lucas S."/>
            <person name="Chen F."/>
            <person name="Tice H."/>
            <person name="Cheng J.F."/>
            <person name="Saunders E."/>
            <person name="Han C."/>
            <person name="Bruce D."/>
            <person name="Goodwin L."/>
            <person name="Chain P."/>
            <person name="Pitluck S."/>
            <person name="Ovchinikova G."/>
            <person name="Pati A."/>
            <person name="Ivanova N."/>
            <person name="Mavromatis K."/>
            <person name="Chen A."/>
            <person name="Palaniappan K."/>
            <person name="Land M."/>
            <person name="Hauser L."/>
            <person name="Chang Y.J."/>
            <person name="Jeffries C.D."/>
            <person name="Brettin T."/>
            <person name="Goker M."/>
            <person name="Bristow J."/>
            <person name="Eisen J.A."/>
            <person name="Markowitz V."/>
            <person name="Hugenholtz P."/>
            <person name="Kyrpides N.C."/>
            <person name="Klenk H.P."/>
            <person name="Detter J.C."/>
        </authorList>
    </citation>
    <scope>NUCLEOTIDE SEQUENCE [LARGE SCALE GENOMIC DNA]</scope>
    <source>
        <strain evidence="10">ATCC 43812 / DSM 4252 / R-10</strain>
    </source>
</reference>
<dbReference type="InterPro" id="IPR013783">
    <property type="entry name" value="Ig-like_fold"/>
</dbReference>
<dbReference type="PROSITE" id="PS50885">
    <property type="entry name" value="HAMP"/>
    <property type="match status" value="1"/>
</dbReference>
<dbReference type="SMART" id="SM00304">
    <property type="entry name" value="HAMP"/>
    <property type="match status" value="1"/>
</dbReference>